<keyword evidence="6" id="KW-1185">Reference proteome</keyword>
<evidence type="ECO:0000313" key="6">
    <source>
        <dbReference type="Proteomes" id="UP001254608"/>
    </source>
</evidence>
<dbReference type="CDD" id="cd13539">
    <property type="entry name" value="PBP2_AvModA"/>
    <property type="match status" value="1"/>
</dbReference>
<dbReference type="InterPro" id="IPR044084">
    <property type="entry name" value="AvModA-like_subst-bd"/>
</dbReference>
<dbReference type="SUPFAM" id="SSF53850">
    <property type="entry name" value="Periplasmic binding protein-like II"/>
    <property type="match status" value="1"/>
</dbReference>
<gene>
    <name evidence="5" type="primary">modA</name>
    <name evidence="5" type="ORF">RM530_12050</name>
</gene>
<dbReference type="PANTHER" id="PTHR30632:SF14">
    <property type="entry name" value="TUNGSTATE_MOLYBDATE_CHROMATE-BINDING PROTEIN MODA"/>
    <property type="match status" value="1"/>
</dbReference>
<comment type="similarity">
    <text evidence="1">Belongs to the bacterial solute-binding protein ModA family.</text>
</comment>
<feature type="signal peptide" evidence="4">
    <location>
        <begin position="1"/>
        <end position="22"/>
    </location>
</feature>
<dbReference type="NCBIfam" id="TIGR01256">
    <property type="entry name" value="modA"/>
    <property type="match status" value="1"/>
</dbReference>
<protein>
    <submittedName>
        <fullName evidence="5">Molybdate ABC transporter substrate-binding protein</fullName>
    </submittedName>
</protein>
<dbReference type="PIRSF" id="PIRSF004846">
    <property type="entry name" value="ModA"/>
    <property type="match status" value="1"/>
</dbReference>
<dbReference type="Proteomes" id="UP001254608">
    <property type="component" value="Unassembled WGS sequence"/>
</dbReference>
<dbReference type="PANTHER" id="PTHR30632">
    <property type="entry name" value="MOLYBDATE-BINDING PERIPLASMIC PROTEIN"/>
    <property type="match status" value="1"/>
</dbReference>
<feature type="chain" id="PRO_5045648221" evidence="4">
    <location>
        <begin position="23"/>
        <end position="259"/>
    </location>
</feature>
<evidence type="ECO:0000256" key="3">
    <source>
        <dbReference type="ARBA" id="ARBA00022729"/>
    </source>
</evidence>
<sequence>MKSRLRASAWLMLTLPGFAAQAADATIAVAANFAAPVEQLVEAFEQQTGHSLRVSSGSTGSLYTLITQGAPFDLLIAADQARPQRLIDEELAVRETRCTYAVGRLVLWSRDADRIGDDPKPALTDSALRHLAIANPDTAPYGAAAREVLTRLGVWTQLQSRLVRGMDIGQTYHMVATANAELGFVAASSLAAAGDEAGGSRWTVPDDLHTPLAQDAVLLKRGRDNAAAIGFLRYLGSENAQRSIRRFGYEIAADAACPS</sequence>
<proteinExistence type="inferred from homology"/>
<keyword evidence="3 4" id="KW-0732">Signal</keyword>
<accession>A0ABU2WJN9</accession>
<dbReference type="Pfam" id="PF13531">
    <property type="entry name" value="SBP_bac_11"/>
    <property type="match status" value="1"/>
</dbReference>
<dbReference type="InterPro" id="IPR050682">
    <property type="entry name" value="ModA/WtpA"/>
</dbReference>
<dbReference type="RefSeq" id="WP_311365482.1">
    <property type="nucleotide sequence ID" value="NZ_JAVRIC010000017.1"/>
</dbReference>
<keyword evidence="2" id="KW-0479">Metal-binding</keyword>
<dbReference type="InterPro" id="IPR005950">
    <property type="entry name" value="ModA"/>
</dbReference>
<evidence type="ECO:0000256" key="4">
    <source>
        <dbReference type="SAM" id="SignalP"/>
    </source>
</evidence>
<dbReference type="Gene3D" id="3.40.190.10">
    <property type="entry name" value="Periplasmic binding protein-like II"/>
    <property type="match status" value="2"/>
</dbReference>
<comment type="caution">
    <text evidence="5">The sequence shown here is derived from an EMBL/GenBank/DDBJ whole genome shotgun (WGS) entry which is preliminary data.</text>
</comment>
<evidence type="ECO:0000256" key="1">
    <source>
        <dbReference type="ARBA" id="ARBA00009175"/>
    </source>
</evidence>
<reference evidence="5 6" key="1">
    <citation type="submission" date="2023-09" db="EMBL/GenBank/DDBJ databases">
        <authorList>
            <person name="Rey-Velasco X."/>
        </authorList>
    </citation>
    <scope>NUCLEOTIDE SEQUENCE [LARGE SCALE GENOMIC DNA]</scope>
    <source>
        <strain evidence="5 6">W345</strain>
    </source>
</reference>
<evidence type="ECO:0000313" key="5">
    <source>
        <dbReference type="EMBL" id="MDT0498090.1"/>
    </source>
</evidence>
<evidence type="ECO:0000256" key="2">
    <source>
        <dbReference type="ARBA" id="ARBA00022723"/>
    </source>
</evidence>
<name>A0ABU2WJN9_9GAMM</name>
<organism evidence="5 6">
    <name type="scientific">Banduia mediterranea</name>
    <dbReference type="NCBI Taxonomy" id="3075609"/>
    <lineage>
        <taxon>Bacteria</taxon>
        <taxon>Pseudomonadati</taxon>
        <taxon>Pseudomonadota</taxon>
        <taxon>Gammaproteobacteria</taxon>
        <taxon>Nevskiales</taxon>
        <taxon>Algiphilaceae</taxon>
        <taxon>Banduia</taxon>
    </lineage>
</organism>
<dbReference type="EMBL" id="JAVRIC010000017">
    <property type="protein sequence ID" value="MDT0498090.1"/>
    <property type="molecule type" value="Genomic_DNA"/>
</dbReference>